<evidence type="ECO:0000313" key="4">
    <source>
        <dbReference type="EMBL" id="GAG14988.1"/>
    </source>
</evidence>
<feature type="non-terminal residue" evidence="4">
    <location>
        <position position="54"/>
    </location>
</feature>
<organism evidence="4">
    <name type="scientific">marine sediment metagenome</name>
    <dbReference type="NCBI Taxonomy" id="412755"/>
    <lineage>
        <taxon>unclassified sequences</taxon>
        <taxon>metagenomes</taxon>
        <taxon>ecological metagenomes</taxon>
    </lineage>
</organism>
<proteinExistence type="inferred from homology"/>
<evidence type="ECO:0000256" key="2">
    <source>
        <dbReference type="ARBA" id="ARBA00022448"/>
    </source>
</evidence>
<protein>
    <recommendedName>
        <fullName evidence="3">ATPase F1/V1/A1 complex alpha/beta subunit N-terminal domain-containing protein</fullName>
    </recommendedName>
</protein>
<dbReference type="InterPro" id="IPR036121">
    <property type="entry name" value="ATPase_F1/V1/A1_a/bsu_N_sf"/>
</dbReference>
<evidence type="ECO:0000259" key="3">
    <source>
        <dbReference type="Pfam" id="PF02874"/>
    </source>
</evidence>
<dbReference type="AlphaFoldDB" id="X0VRB9"/>
<feature type="domain" description="ATPase F1/V1/A1 complex alpha/beta subunit N-terminal" evidence="3">
    <location>
        <begin position="6"/>
        <end position="54"/>
    </location>
</feature>
<dbReference type="SUPFAM" id="SSF50615">
    <property type="entry name" value="N-terminal domain of alpha and beta subunits of F1 ATP synthase"/>
    <property type="match status" value="1"/>
</dbReference>
<dbReference type="Gene3D" id="2.40.10.170">
    <property type="match status" value="1"/>
</dbReference>
<sequence length="54" mass="5818">MAKGKVSQVIGTVVDIEFPPDELPALFNAIEINISGGKLVLEVQGHIGNNWVRC</sequence>
<name>X0VRB9_9ZZZZ</name>
<accession>X0VRB9</accession>
<gene>
    <name evidence="4" type="ORF">S01H1_57783</name>
</gene>
<comment type="caution">
    <text evidence="4">The sequence shown here is derived from an EMBL/GenBank/DDBJ whole genome shotgun (WGS) entry which is preliminary data.</text>
</comment>
<dbReference type="GO" id="GO:1902600">
    <property type="term" value="P:proton transmembrane transport"/>
    <property type="evidence" value="ECO:0007669"/>
    <property type="project" value="InterPro"/>
</dbReference>
<dbReference type="InterPro" id="IPR004100">
    <property type="entry name" value="ATPase_F1/V1/A1_a/bsu_N"/>
</dbReference>
<comment type="similarity">
    <text evidence="1">Belongs to the ATPase alpha/beta chains family.</text>
</comment>
<dbReference type="EMBL" id="BARS01037709">
    <property type="protein sequence ID" value="GAG14988.1"/>
    <property type="molecule type" value="Genomic_DNA"/>
</dbReference>
<evidence type="ECO:0000256" key="1">
    <source>
        <dbReference type="ARBA" id="ARBA00008936"/>
    </source>
</evidence>
<dbReference type="GO" id="GO:0046034">
    <property type="term" value="P:ATP metabolic process"/>
    <property type="evidence" value="ECO:0007669"/>
    <property type="project" value="InterPro"/>
</dbReference>
<keyword evidence="2" id="KW-0813">Transport</keyword>
<reference evidence="4" key="1">
    <citation type="journal article" date="2014" name="Front. Microbiol.">
        <title>High frequency of phylogenetically diverse reductive dehalogenase-homologous genes in deep subseafloor sedimentary metagenomes.</title>
        <authorList>
            <person name="Kawai M."/>
            <person name="Futagami T."/>
            <person name="Toyoda A."/>
            <person name="Takaki Y."/>
            <person name="Nishi S."/>
            <person name="Hori S."/>
            <person name="Arai W."/>
            <person name="Tsubouchi T."/>
            <person name="Morono Y."/>
            <person name="Uchiyama I."/>
            <person name="Ito T."/>
            <person name="Fujiyama A."/>
            <person name="Inagaki F."/>
            <person name="Takami H."/>
        </authorList>
    </citation>
    <scope>NUCLEOTIDE SEQUENCE</scope>
    <source>
        <strain evidence="4">Expedition CK06-06</strain>
    </source>
</reference>
<dbReference type="Pfam" id="PF02874">
    <property type="entry name" value="ATP-synt_ab_N"/>
    <property type="match status" value="1"/>
</dbReference>